<feature type="region of interest" description="Disordered" evidence="10">
    <location>
        <begin position="392"/>
        <end position="418"/>
    </location>
</feature>
<feature type="compositionally biased region" description="Basic and acidic residues" evidence="10">
    <location>
        <begin position="392"/>
        <end position="407"/>
    </location>
</feature>
<dbReference type="SUPFAM" id="SSF81301">
    <property type="entry name" value="Nucleotidyltransferase"/>
    <property type="match status" value="1"/>
</dbReference>
<keyword evidence="7" id="KW-0067">ATP-binding</keyword>
<evidence type="ECO:0000256" key="5">
    <source>
        <dbReference type="ARBA" id="ARBA00022679"/>
    </source>
</evidence>
<keyword evidence="14" id="KW-1185">Reference proteome</keyword>
<evidence type="ECO:0000313" key="13">
    <source>
        <dbReference type="EMBL" id="KAL3094659.1"/>
    </source>
</evidence>
<dbReference type="PANTHER" id="PTHR10682:SF10">
    <property type="entry name" value="POLYNUCLEOTIDE ADENYLYLTRANSFERASE"/>
    <property type="match status" value="1"/>
</dbReference>
<evidence type="ECO:0000313" key="14">
    <source>
        <dbReference type="Proteomes" id="UP001620626"/>
    </source>
</evidence>
<dbReference type="Pfam" id="PF04928">
    <property type="entry name" value="PAP_central"/>
    <property type="match status" value="1"/>
</dbReference>
<dbReference type="InterPro" id="IPR043519">
    <property type="entry name" value="NT_sf"/>
</dbReference>
<keyword evidence="6" id="KW-0547">Nucleotide-binding</keyword>
<gene>
    <name evidence="13" type="ORF">niasHT_023973</name>
</gene>
<dbReference type="Gene3D" id="3.30.460.10">
    <property type="entry name" value="Beta Polymerase, domain 2"/>
    <property type="match status" value="1"/>
</dbReference>
<proteinExistence type="inferred from homology"/>
<evidence type="ECO:0000256" key="1">
    <source>
        <dbReference type="ARBA" id="ARBA00004123"/>
    </source>
</evidence>
<evidence type="ECO:0000256" key="10">
    <source>
        <dbReference type="SAM" id="MobiDB-lite"/>
    </source>
</evidence>
<protein>
    <recommendedName>
        <fullName evidence="3">polynucleotide adenylyltransferase</fullName>
        <ecNumber evidence="3">2.7.7.19</ecNumber>
    </recommendedName>
</protein>
<evidence type="ECO:0000256" key="6">
    <source>
        <dbReference type="ARBA" id="ARBA00022741"/>
    </source>
</evidence>
<keyword evidence="11" id="KW-1133">Transmembrane helix</keyword>
<organism evidence="13 14">
    <name type="scientific">Heterodera trifolii</name>
    <dbReference type="NCBI Taxonomy" id="157864"/>
    <lineage>
        <taxon>Eukaryota</taxon>
        <taxon>Metazoa</taxon>
        <taxon>Ecdysozoa</taxon>
        <taxon>Nematoda</taxon>
        <taxon>Chromadorea</taxon>
        <taxon>Rhabditida</taxon>
        <taxon>Tylenchina</taxon>
        <taxon>Tylenchomorpha</taxon>
        <taxon>Tylenchoidea</taxon>
        <taxon>Heteroderidae</taxon>
        <taxon>Heteroderinae</taxon>
        <taxon>Heterodera</taxon>
    </lineage>
</organism>
<dbReference type="SUPFAM" id="SSF81631">
    <property type="entry name" value="PAP/OAS1 substrate-binding domain"/>
    <property type="match status" value="1"/>
</dbReference>
<feature type="transmembrane region" description="Helical" evidence="11">
    <location>
        <begin position="1113"/>
        <end position="1135"/>
    </location>
</feature>
<keyword evidence="5" id="KW-0808">Transferase</keyword>
<dbReference type="GO" id="GO:0005524">
    <property type="term" value="F:ATP binding"/>
    <property type="evidence" value="ECO:0007669"/>
    <property type="project" value="UniProtKB-KW"/>
</dbReference>
<evidence type="ECO:0000256" key="7">
    <source>
        <dbReference type="ARBA" id="ARBA00022840"/>
    </source>
</evidence>
<evidence type="ECO:0000256" key="2">
    <source>
        <dbReference type="ARBA" id="ARBA00010912"/>
    </source>
</evidence>
<evidence type="ECO:0000256" key="11">
    <source>
        <dbReference type="SAM" id="Phobius"/>
    </source>
</evidence>
<dbReference type="GO" id="GO:0006397">
    <property type="term" value="P:mRNA processing"/>
    <property type="evidence" value="ECO:0007669"/>
    <property type="project" value="UniProtKB-KW"/>
</dbReference>
<sequence>MYTILRFPFWPYDGAQHILLDNSYLHYFKTSSKEYTEGLALKIAIYTHFYMLKWKTEQNKEILERMRKAGSKNSLYKDINNNLQNIFIGSALKSLNIAAVCLLLKEKYILLSTLNGAEFKRQNPPWPSCETQEKAQQTVKDHFEETAEWMLSDLLKSFHSRKRIIKYLKCEIAAKNNQYEIEKAWKKLVNLLGFARALILCRTFRQEFGILSDQTDDQPMFLWEDGPSDVSLFRALKICVSEVADEYNQKFDHTKLDALLQLELTQLAKFILCMDKHLKEKRKKDGDEMVAKLHMDKITNLLEGENGDEFGAFLVKNKEKCQKLLGSDGKERIEKLLNNHEFVTASDESLSSSASENSDQIFFETNEGQIEELIVKESESYKINEIKSDEKREEKFEEKEKISKKEEKEEEEEEEIERDFEFNEEMEEMNRENEHWIQKNKFGAECVPFLHISLLGKAIEAKRKFIGKSAKNEIAEKNNLKKFNGKWKEFVGIKLDQFETMQFLMEKMYFVHNELDKYAFDVQNESSLIKTIEYLEAIELLKIEKESAQLKTHSPKQTVPIAQNEKANGLITTQFGSFESIEFNKMLDILHTHIFSVLMVKNVQKITASNESNEKECAPNWQHYYSHIINMERLNSLFKSVENLVKSVENIEKMEKQKKIGPSLFNDDHFFHYDLIRTTQLTRENEIELSNELIQFIAPFEINQKKKEKTLKVKKQIEKLIDEWATKLGSIGHKLLLNGSFLVGSELEGSDLDLICVVSNKIIVQNFYGSDDGTLFTILKKKLANAKVSCISGRIQLLRIELESFEIDLSFVPVPEKYLEQNDGGDLLREKIIEEIKYESGIYSLAGYQSAQFQLSILPDKNAFVNLLKIVKVWAKTRLIYSGIFGYFNGISCSIMASKICLLFPNAPLSYLLHQFFSIYSKWDWARVPIMLNELTPITKNQIVFRWPPLIGQNPMTIITPKFPEQNTTFNVNKFTLKTIVEEFALGNKILSENQKNWQTLFNEVKIEEKFKNFAVIVGMTSQFDNFSENCAFQRTLKCWSSSSIVVNASKVVFNEEESKIDCSFFTKFCTTHDCVSTDGKNRSSLRGCAGRDCRNSEGTCATAHSPCRRRRLALWAPFLAFWPIFISSICRLVLNLEG</sequence>
<feature type="compositionally biased region" description="Acidic residues" evidence="10">
    <location>
        <begin position="408"/>
        <end position="418"/>
    </location>
</feature>
<keyword evidence="11" id="KW-0812">Transmembrane</keyword>
<comment type="similarity">
    <text evidence="2">Belongs to the poly(A) polymerase family.</text>
</comment>
<evidence type="ECO:0000256" key="9">
    <source>
        <dbReference type="ARBA" id="ARBA00048830"/>
    </source>
</evidence>
<dbReference type="PANTHER" id="PTHR10682">
    <property type="entry name" value="POLY A POLYMERASE"/>
    <property type="match status" value="1"/>
</dbReference>
<dbReference type="GO" id="GO:1990817">
    <property type="term" value="F:poly(A) RNA polymerase activity"/>
    <property type="evidence" value="ECO:0007669"/>
    <property type="project" value="UniProtKB-EC"/>
</dbReference>
<keyword evidence="11" id="KW-0472">Membrane</keyword>
<reference evidence="13 14" key="1">
    <citation type="submission" date="2024-10" db="EMBL/GenBank/DDBJ databases">
        <authorList>
            <person name="Kim D."/>
        </authorList>
    </citation>
    <scope>NUCLEOTIDE SEQUENCE [LARGE SCALE GENOMIC DNA]</scope>
    <source>
        <strain evidence="13">BH-2024</strain>
    </source>
</reference>
<name>A0ABD2JW58_9BILA</name>
<feature type="domain" description="Poly(A) polymerase central" evidence="12">
    <location>
        <begin position="864"/>
        <end position="1003"/>
    </location>
</feature>
<dbReference type="EMBL" id="JBICBT010000893">
    <property type="protein sequence ID" value="KAL3094659.1"/>
    <property type="molecule type" value="Genomic_DNA"/>
</dbReference>
<comment type="subcellular location">
    <subcellularLocation>
        <location evidence="1">Nucleus</location>
    </subcellularLocation>
</comment>
<dbReference type="AlphaFoldDB" id="A0ABD2JW58"/>
<accession>A0ABD2JW58</accession>
<keyword evidence="8" id="KW-0539">Nucleus</keyword>
<evidence type="ECO:0000259" key="12">
    <source>
        <dbReference type="Pfam" id="PF04928"/>
    </source>
</evidence>
<evidence type="ECO:0000256" key="8">
    <source>
        <dbReference type="ARBA" id="ARBA00023242"/>
    </source>
</evidence>
<dbReference type="EC" id="2.7.7.19" evidence="3"/>
<dbReference type="Proteomes" id="UP001620626">
    <property type="component" value="Unassembled WGS sequence"/>
</dbReference>
<keyword evidence="4" id="KW-0507">mRNA processing</keyword>
<evidence type="ECO:0000256" key="3">
    <source>
        <dbReference type="ARBA" id="ARBA00012388"/>
    </source>
</evidence>
<dbReference type="InterPro" id="IPR007012">
    <property type="entry name" value="PolA_pol_cen_dom"/>
</dbReference>
<dbReference type="Gene3D" id="1.10.1410.10">
    <property type="match status" value="1"/>
</dbReference>
<dbReference type="GO" id="GO:0005634">
    <property type="term" value="C:nucleus"/>
    <property type="evidence" value="ECO:0007669"/>
    <property type="project" value="UniProtKB-SubCell"/>
</dbReference>
<comment type="caution">
    <text evidence="13">The sequence shown here is derived from an EMBL/GenBank/DDBJ whole genome shotgun (WGS) entry which is preliminary data.</text>
</comment>
<comment type="catalytic activity">
    <reaction evidence="9">
        <text>RNA(n) + ATP = RNA(n)-3'-adenine ribonucleotide + diphosphate</text>
        <dbReference type="Rhea" id="RHEA:11332"/>
        <dbReference type="Rhea" id="RHEA-COMP:14527"/>
        <dbReference type="Rhea" id="RHEA-COMP:17347"/>
        <dbReference type="ChEBI" id="CHEBI:30616"/>
        <dbReference type="ChEBI" id="CHEBI:33019"/>
        <dbReference type="ChEBI" id="CHEBI:140395"/>
        <dbReference type="ChEBI" id="CHEBI:173115"/>
        <dbReference type="EC" id="2.7.7.19"/>
    </reaction>
</comment>
<evidence type="ECO:0000256" key="4">
    <source>
        <dbReference type="ARBA" id="ARBA00022664"/>
    </source>
</evidence>